<evidence type="ECO:0000256" key="1">
    <source>
        <dbReference type="ARBA" id="ARBA00004141"/>
    </source>
</evidence>
<evidence type="ECO:0000313" key="12">
    <source>
        <dbReference type="Proteomes" id="UP000053259"/>
    </source>
</evidence>
<gene>
    <name evidence="11" type="ORF">PV09_08519</name>
</gene>
<evidence type="ECO:0000256" key="5">
    <source>
        <dbReference type="ARBA" id="ARBA00022989"/>
    </source>
</evidence>
<dbReference type="GO" id="GO:0008519">
    <property type="term" value="F:ammonium channel activity"/>
    <property type="evidence" value="ECO:0007669"/>
    <property type="project" value="InterPro"/>
</dbReference>
<dbReference type="GO" id="GO:0005886">
    <property type="term" value="C:plasma membrane"/>
    <property type="evidence" value="ECO:0007669"/>
    <property type="project" value="UniProtKB-SubCell"/>
</dbReference>
<feature type="transmembrane region" description="Helical" evidence="8">
    <location>
        <begin position="296"/>
        <end position="316"/>
    </location>
</feature>
<dbReference type="NCBIfam" id="TIGR00836">
    <property type="entry name" value="amt"/>
    <property type="match status" value="1"/>
</dbReference>
<keyword evidence="12" id="KW-1185">Reference proteome</keyword>
<proteinExistence type="inferred from homology"/>
<evidence type="ECO:0000256" key="4">
    <source>
        <dbReference type="ARBA" id="ARBA00022692"/>
    </source>
</evidence>
<reference evidence="11 12" key="1">
    <citation type="submission" date="2015-01" db="EMBL/GenBank/DDBJ databases">
        <title>The Genome Sequence of Ochroconis gallopava CBS43764.</title>
        <authorList>
            <consortium name="The Broad Institute Genomics Platform"/>
            <person name="Cuomo C."/>
            <person name="de Hoog S."/>
            <person name="Gorbushina A."/>
            <person name="Stielow B."/>
            <person name="Teixiera M."/>
            <person name="Abouelleil A."/>
            <person name="Chapman S.B."/>
            <person name="Priest M."/>
            <person name="Young S.K."/>
            <person name="Wortman J."/>
            <person name="Nusbaum C."/>
            <person name="Birren B."/>
        </authorList>
    </citation>
    <scope>NUCLEOTIDE SEQUENCE [LARGE SCALE GENOMIC DNA]</scope>
    <source>
        <strain evidence="11 12">CBS 43764</strain>
    </source>
</reference>
<keyword evidence="4 8" id="KW-0812">Transmembrane</keyword>
<dbReference type="AlphaFoldDB" id="A0A0D1YGD0"/>
<keyword evidence="6 8" id="KW-0472">Membrane</keyword>
<accession>A0A0D1YGD0</accession>
<comment type="similarity">
    <text evidence="2 8">Belongs to the ammonia transporter channel (TC 1.A.11.2) family.</text>
</comment>
<dbReference type="STRING" id="253628.A0A0D1YGD0"/>
<feature type="transmembrane region" description="Helical" evidence="8">
    <location>
        <begin position="179"/>
        <end position="197"/>
    </location>
</feature>
<feature type="region of interest" description="Disordered" evidence="9">
    <location>
        <begin position="445"/>
        <end position="470"/>
    </location>
</feature>
<feature type="transmembrane region" description="Helical" evidence="8">
    <location>
        <begin position="375"/>
        <end position="400"/>
    </location>
</feature>
<dbReference type="InterPro" id="IPR024041">
    <property type="entry name" value="NH4_transpt_AmtB-like_dom"/>
</dbReference>
<feature type="transmembrane region" description="Helical" evidence="8">
    <location>
        <begin position="241"/>
        <end position="262"/>
    </location>
</feature>
<evidence type="ECO:0000256" key="9">
    <source>
        <dbReference type="SAM" id="MobiDB-lite"/>
    </source>
</evidence>
<organism evidence="11 12">
    <name type="scientific">Verruconis gallopava</name>
    <dbReference type="NCBI Taxonomy" id="253628"/>
    <lineage>
        <taxon>Eukaryota</taxon>
        <taxon>Fungi</taxon>
        <taxon>Dikarya</taxon>
        <taxon>Ascomycota</taxon>
        <taxon>Pezizomycotina</taxon>
        <taxon>Dothideomycetes</taxon>
        <taxon>Pleosporomycetidae</taxon>
        <taxon>Venturiales</taxon>
        <taxon>Sympoventuriaceae</taxon>
        <taxon>Verruconis</taxon>
    </lineage>
</organism>
<dbReference type="InterPro" id="IPR029020">
    <property type="entry name" value="Ammonium/urea_transptr"/>
</dbReference>
<feature type="transmembrane region" description="Helical" evidence="8">
    <location>
        <begin position="271"/>
        <end position="290"/>
    </location>
</feature>
<dbReference type="SUPFAM" id="SSF111352">
    <property type="entry name" value="Ammonium transporter"/>
    <property type="match status" value="1"/>
</dbReference>
<evidence type="ECO:0000256" key="7">
    <source>
        <dbReference type="ARBA" id="ARBA00023177"/>
    </source>
</evidence>
<evidence type="ECO:0000256" key="8">
    <source>
        <dbReference type="RuleBase" id="RU362002"/>
    </source>
</evidence>
<evidence type="ECO:0000256" key="6">
    <source>
        <dbReference type="ARBA" id="ARBA00023136"/>
    </source>
</evidence>
<keyword evidence="3 8" id="KW-0813">Transport</keyword>
<sequence>MSSLVAPSWLNQGDNAWQLTAASLVGLQSIPGLVIIYAGLVKTKWAVNSAFMCFYAFAMTLVVWVVWAYRMGFSEHLIPGLVGRPGPILSSQTELSATIIPEANITAAFPKSTMIYFQFVFAAITVILMAGAFLCRMNFTAWMIFVPLWITFAYTPGAFSLWGGGWAFQRGVIDYSGGYVIHVSSGTAGFIGAWWIGPRLKQDRENFKPHNILLALVGCGILWIGWNGFNGGDPYTASPDAGAAVLNTNIATAVSLLVWTFLDIIFFKKPAVIGAIQGMITGLVAITPAAGVVAGWGAIVIGVCSGSIPWITMNILGPRLAFFKAVDDTLGVFHTHLVAGTVGGFLVGIFATAEGCAAFALTTPGGAVAGNPKQIGWQLAGACFIIGWNVVWTSLIMAFIKYVCRVPLRMSDADCMIGDDLIHGESAYTFGDAVDISTLHGIRTDEEHAPEATSSSTPELADSSKPVKQA</sequence>
<dbReference type="Pfam" id="PF00909">
    <property type="entry name" value="Ammonium_transp"/>
    <property type="match status" value="1"/>
</dbReference>
<dbReference type="PANTHER" id="PTHR43029:SF10">
    <property type="entry name" value="AMMONIUM TRANSPORTER MEP2"/>
    <property type="match status" value="1"/>
</dbReference>
<feature type="domain" description="Ammonium transporter AmtB-like" evidence="10">
    <location>
        <begin position="16"/>
        <end position="428"/>
    </location>
</feature>
<dbReference type="Gene3D" id="1.10.3430.10">
    <property type="entry name" value="Ammonium transporter AmtB like domains"/>
    <property type="match status" value="1"/>
</dbReference>
<dbReference type="VEuPathDB" id="FungiDB:PV09_08519"/>
<dbReference type="InParanoid" id="A0A0D1YGD0"/>
<evidence type="ECO:0000313" key="11">
    <source>
        <dbReference type="EMBL" id="KIV99851.1"/>
    </source>
</evidence>
<evidence type="ECO:0000256" key="3">
    <source>
        <dbReference type="ARBA" id="ARBA00022448"/>
    </source>
</evidence>
<protein>
    <recommendedName>
        <fullName evidence="8">Ammonium transporter</fullName>
    </recommendedName>
</protein>
<evidence type="ECO:0000256" key="2">
    <source>
        <dbReference type="ARBA" id="ARBA00005887"/>
    </source>
</evidence>
<feature type="transmembrane region" description="Helical" evidence="8">
    <location>
        <begin position="141"/>
        <end position="159"/>
    </location>
</feature>
<dbReference type="RefSeq" id="XP_016209721.1">
    <property type="nucleotide sequence ID" value="XM_016362436.1"/>
</dbReference>
<feature type="transmembrane region" description="Helical" evidence="8">
    <location>
        <begin position="45"/>
        <end position="67"/>
    </location>
</feature>
<dbReference type="GeneID" id="27316492"/>
<dbReference type="InterPro" id="IPR001905">
    <property type="entry name" value="Ammonium_transpt"/>
</dbReference>
<keyword evidence="7 8" id="KW-0924">Ammonia transport</keyword>
<dbReference type="HOGENOM" id="CLU_000445_33_4_1"/>
<keyword evidence="5 8" id="KW-1133">Transmembrane helix</keyword>
<feature type="transmembrane region" description="Helical" evidence="8">
    <location>
        <begin position="337"/>
        <end position="363"/>
    </location>
</feature>
<feature type="transmembrane region" description="Helical" evidence="8">
    <location>
        <begin position="115"/>
        <end position="134"/>
    </location>
</feature>
<name>A0A0D1YGD0_9PEZI</name>
<dbReference type="EMBL" id="KN847570">
    <property type="protein sequence ID" value="KIV99851.1"/>
    <property type="molecule type" value="Genomic_DNA"/>
</dbReference>
<comment type="subcellular location">
    <subcellularLocation>
        <location evidence="8">Cell membrane</location>
        <topology evidence="8">Multi-pass membrane protein</topology>
    </subcellularLocation>
    <subcellularLocation>
        <location evidence="1">Membrane</location>
        <topology evidence="1">Multi-pass membrane protein</topology>
    </subcellularLocation>
</comment>
<dbReference type="PANTHER" id="PTHR43029">
    <property type="entry name" value="AMMONIUM TRANSPORTER MEP2"/>
    <property type="match status" value="1"/>
</dbReference>
<evidence type="ECO:0000259" key="10">
    <source>
        <dbReference type="Pfam" id="PF00909"/>
    </source>
</evidence>
<feature type="transmembrane region" description="Helical" evidence="8">
    <location>
        <begin position="209"/>
        <end position="229"/>
    </location>
</feature>
<dbReference type="OrthoDB" id="534912at2759"/>
<dbReference type="InterPro" id="IPR018047">
    <property type="entry name" value="Ammonium_transpt_CS"/>
</dbReference>
<feature type="transmembrane region" description="Helical" evidence="8">
    <location>
        <begin position="16"/>
        <end position="38"/>
    </location>
</feature>
<dbReference type="Proteomes" id="UP000053259">
    <property type="component" value="Unassembled WGS sequence"/>
</dbReference>
<dbReference type="PROSITE" id="PS01219">
    <property type="entry name" value="AMMONIUM_TRANSP"/>
    <property type="match status" value="1"/>
</dbReference>